<reference evidence="1 2" key="1">
    <citation type="journal article" date="2019" name="Nat. Ecol. Evol.">
        <title>Megaphylogeny resolves global patterns of mushroom evolution.</title>
        <authorList>
            <person name="Varga T."/>
            <person name="Krizsan K."/>
            <person name="Foldi C."/>
            <person name="Dima B."/>
            <person name="Sanchez-Garcia M."/>
            <person name="Sanchez-Ramirez S."/>
            <person name="Szollosi G.J."/>
            <person name="Szarkandi J.G."/>
            <person name="Papp V."/>
            <person name="Albert L."/>
            <person name="Andreopoulos W."/>
            <person name="Angelini C."/>
            <person name="Antonin V."/>
            <person name="Barry K.W."/>
            <person name="Bougher N.L."/>
            <person name="Buchanan P."/>
            <person name="Buyck B."/>
            <person name="Bense V."/>
            <person name="Catcheside P."/>
            <person name="Chovatia M."/>
            <person name="Cooper J."/>
            <person name="Damon W."/>
            <person name="Desjardin D."/>
            <person name="Finy P."/>
            <person name="Geml J."/>
            <person name="Haridas S."/>
            <person name="Hughes K."/>
            <person name="Justo A."/>
            <person name="Karasinski D."/>
            <person name="Kautmanova I."/>
            <person name="Kiss B."/>
            <person name="Kocsube S."/>
            <person name="Kotiranta H."/>
            <person name="LaButti K.M."/>
            <person name="Lechner B.E."/>
            <person name="Liimatainen K."/>
            <person name="Lipzen A."/>
            <person name="Lukacs Z."/>
            <person name="Mihaltcheva S."/>
            <person name="Morgado L.N."/>
            <person name="Niskanen T."/>
            <person name="Noordeloos M.E."/>
            <person name="Ohm R.A."/>
            <person name="Ortiz-Santana B."/>
            <person name="Ovrebo C."/>
            <person name="Racz N."/>
            <person name="Riley R."/>
            <person name="Savchenko A."/>
            <person name="Shiryaev A."/>
            <person name="Soop K."/>
            <person name="Spirin V."/>
            <person name="Szebenyi C."/>
            <person name="Tomsovsky M."/>
            <person name="Tulloss R.E."/>
            <person name="Uehling J."/>
            <person name="Grigoriev I.V."/>
            <person name="Vagvolgyi C."/>
            <person name="Papp T."/>
            <person name="Martin F.M."/>
            <person name="Miettinen O."/>
            <person name="Hibbett D.S."/>
            <person name="Nagy L.G."/>
        </authorList>
    </citation>
    <scope>NUCLEOTIDE SEQUENCE [LARGE SCALE GENOMIC DNA]</scope>
    <source>
        <strain evidence="1 2">CBS 962.96</strain>
    </source>
</reference>
<sequence length="517" mass="59194">MSRLSVLKTKLSQTVHVESRFSINEIDEEKTLRWDRNPTRKKLKYTRTAHSVSLFGVPGNYRHCVAMHYSGRDTYDAWEQDFLSYSNHHQNVVRLFGLTRQKSNPALVFCDGMICFGTQSQEATQLISWSGPIIVPEELDKLLSFDLFHDETRTLEYLLGIPKKHSFSQQIITGSPLDTLAFLNCLWRGSYKHSMFPITLPQISSWAASDKDSFRTVGWFKRLDKSYSFMVSAWRSMTEKEGIQLEHGWTRFHYDITHWGKNFSCSVNLPQKLEKELVSAWLCQRRFVANATEGDMLRLEQYGVTTEVMLSLMLDVGAAVLHPNIIPKNIFMFLAPVSLNQCPESGSTQACGMPLIELIPPYEDPGRSHAEEELDNWHKYNLDEVSSSDSEPIHDNTSAQSHGIWFLMPWLQQEMKLTVSEILNYQDLDLSELDSGSDGVIWGQRHPNLTPHLMSQSNILNQVHGWMVPQSTLSAGFVLDAITLMFGFNHKSGRGKVKLREDQAFIVQSRVTRLKIL</sequence>
<protein>
    <submittedName>
        <fullName evidence="1">Uncharacterized protein</fullName>
    </submittedName>
</protein>
<accession>A0A4S8LC79</accession>
<organism evidence="1 2">
    <name type="scientific">Dendrothele bispora (strain CBS 962.96)</name>
    <dbReference type="NCBI Taxonomy" id="1314807"/>
    <lineage>
        <taxon>Eukaryota</taxon>
        <taxon>Fungi</taxon>
        <taxon>Dikarya</taxon>
        <taxon>Basidiomycota</taxon>
        <taxon>Agaricomycotina</taxon>
        <taxon>Agaricomycetes</taxon>
        <taxon>Agaricomycetidae</taxon>
        <taxon>Agaricales</taxon>
        <taxon>Agaricales incertae sedis</taxon>
        <taxon>Dendrothele</taxon>
    </lineage>
</organism>
<dbReference type="AlphaFoldDB" id="A0A4S8LC79"/>
<dbReference type="Proteomes" id="UP000297245">
    <property type="component" value="Unassembled WGS sequence"/>
</dbReference>
<evidence type="ECO:0000313" key="2">
    <source>
        <dbReference type="Proteomes" id="UP000297245"/>
    </source>
</evidence>
<dbReference type="EMBL" id="ML179507">
    <property type="protein sequence ID" value="THU86203.1"/>
    <property type="molecule type" value="Genomic_DNA"/>
</dbReference>
<evidence type="ECO:0000313" key="1">
    <source>
        <dbReference type="EMBL" id="THU86203.1"/>
    </source>
</evidence>
<proteinExistence type="predicted"/>
<gene>
    <name evidence="1" type="ORF">K435DRAFT_805274</name>
</gene>
<name>A0A4S8LC79_DENBC</name>
<keyword evidence="2" id="KW-1185">Reference proteome</keyword>